<dbReference type="CDD" id="cd01097">
    <property type="entry name" value="Tetrahydromethanopterin_reductase"/>
    <property type="match status" value="1"/>
</dbReference>
<evidence type="ECO:0000256" key="1">
    <source>
        <dbReference type="ARBA" id="ARBA00023002"/>
    </source>
</evidence>
<organism evidence="3 4">
    <name type="scientific">Amycolatopsis minnesotensis</name>
    <dbReference type="NCBI Taxonomy" id="337894"/>
    <lineage>
        <taxon>Bacteria</taxon>
        <taxon>Bacillati</taxon>
        <taxon>Actinomycetota</taxon>
        <taxon>Actinomycetes</taxon>
        <taxon>Pseudonocardiales</taxon>
        <taxon>Pseudonocardiaceae</taxon>
        <taxon>Amycolatopsis</taxon>
    </lineage>
</organism>
<evidence type="ECO:0000313" key="4">
    <source>
        <dbReference type="Proteomes" id="UP001501116"/>
    </source>
</evidence>
<keyword evidence="4" id="KW-1185">Reference proteome</keyword>
<accession>A0ABN2QK18</accession>
<proteinExistence type="predicted"/>
<comment type="caution">
    <text evidence="3">The sequence shown here is derived from an EMBL/GenBank/DDBJ whole genome shotgun (WGS) entry which is preliminary data.</text>
</comment>
<dbReference type="SUPFAM" id="SSF51679">
    <property type="entry name" value="Bacterial luciferase-like"/>
    <property type="match status" value="1"/>
</dbReference>
<sequence>MAKRVGAMFPCRIPASRLVRLSQEAERSGLDELWVVEDCFYTGGIANAATALAATEAITVGIGVLPTVARNAAIAAMELAALATLHPGRLIAGFGHGVPDWMRQIGEYPPSPLAALRETLSAVRRLLAGEQVTVDGKHVRLDDVRLEFPPAVVPPVFAGVRGPKSLAVSGAEADGTILAEPASPEYLRSALAAIEAGGGDPARHTVVTYTWFAADDDPETAREAVRGTLSRMSAKVAPHVRPLPFGEELLAAIDAGELPAKLRPEWVDRLSVSGTPRQCADRIAELHAAGSDSVVLIPVPGTGEEAAFAAAGEIATAVRSAAG</sequence>
<evidence type="ECO:0000313" key="3">
    <source>
        <dbReference type="EMBL" id="GAA1953845.1"/>
    </source>
</evidence>
<dbReference type="RefSeq" id="WP_344416788.1">
    <property type="nucleotide sequence ID" value="NZ_BAAANN010000008.1"/>
</dbReference>
<feature type="domain" description="Luciferase-like" evidence="2">
    <location>
        <begin position="14"/>
        <end position="292"/>
    </location>
</feature>
<dbReference type="InterPro" id="IPR011251">
    <property type="entry name" value="Luciferase-like_dom"/>
</dbReference>
<reference evidence="3 4" key="1">
    <citation type="journal article" date="2019" name="Int. J. Syst. Evol. Microbiol.">
        <title>The Global Catalogue of Microorganisms (GCM) 10K type strain sequencing project: providing services to taxonomists for standard genome sequencing and annotation.</title>
        <authorList>
            <consortium name="The Broad Institute Genomics Platform"/>
            <consortium name="The Broad Institute Genome Sequencing Center for Infectious Disease"/>
            <person name="Wu L."/>
            <person name="Ma J."/>
        </authorList>
    </citation>
    <scope>NUCLEOTIDE SEQUENCE [LARGE SCALE GENOMIC DNA]</scope>
    <source>
        <strain evidence="3 4">JCM 14545</strain>
    </source>
</reference>
<protein>
    <submittedName>
        <fullName evidence="3">LLM class flavin-dependent oxidoreductase</fullName>
    </submittedName>
</protein>
<evidence type="ECO:0000259" key="2">
    <source>
        <dbReference type="Pfam" id="PF00296"/>
    </source>
</evidence>
<dbReference type="EMBL" id="BAAANN010000008">
    <property type="protein sequence ID" value="GAA1953845.1"/>
    <property type="molecule type" value="Genomic_DNA"/>
</dbReference>
<keyword evidence="1" id="KW-0560">Oxidoreductase</keyword>
<dbReference type="InterPro" id="IPR036661">
    <property type="entry name" value="Luciferase-like_sf"/>
</dbReference>
<dbReference type="Gene3D" id="3.20.20.30">
    <property type="entry name" value="Luciferase-like domain"/>
    <property type="match status" value="1"/>
</dbReference>
<dbReference type="InterPro" id="IPR050564">
    <property type="entry name" value="F420-G6PD/mer"/>
</dbReference>
<dbReference type="Pfam" id="PF00296">
    <property type="entry name" value="Bac_luciferase"/>
    <property type="match status" value="1"/>
</dbReference>
<name>A0ABN2QK18_9PSEU</name>
<dbReference type="Proteomes" id="UP001501116">
    <property type="component" value="Unassembled WGS sequence"/>
</dbReference>
<dbReference type="PANTHER" id="PTHR43244:SF1">
    <property type="entry name" value="5,10-METHYLENETETRAHYDROMETHANOPTERIN REDUCTASE"/>
    <property type="match status" value="1"/>
</dbReference>
<gene>
    <name evidence="3" type="ORF">GCM10009754_23960</name>
</gene>
<dbReference type="PANTHER" id="PTHR43244">
    <property type="match status" value="1"/>
</dbReference>